<accession>A0ABT7HSL9</accession>
<organism evidence="2 3">
    <name type="scientific">Campylobacter gastrosuis</name>
    <dbReference type="NCBI Taxonomy" id="2974576"/>
    <lineage>
        <taxon>Bacteria</taxon>
        <taxon>Pseudomonadati</taxon>
        <taxon>Campylobacterota</taxon>
        <taxon>Epsilonproteobacteria</taxon>
        <taxon>Campylobacterales</taxon>
        <taxon>Campylobacteraceae</taxon>
        <taxon>Campylobacter</taxon>
    </lineage>
</organism>
<protein>
    <submittedName>
        <fullName evidence="2">Baseplate J/gp47 family protein</fullName>
    </submittedName>
</protein>
<comment type="caution">
    <text evidence="2">The sequence shown here is derived from an EMBL/GenBank/DDBJ whole genome shotgun (WGS) entry which is preliminary data.</text>
</comment>
<evidence type="ECO:0000313" key="2">
    <source>
        <dbReference type="EMBL" id="MDL0089907.1"/>
    </source>
</evidence>
<evidence type="ECO:0000313" key="3">
    <source>
        <dbReference type="Proteomes" id="UP001173801"/>
    </source>
</evidence>
<dbReference type="Pfam" id="PF26078">
    <property type="entry name" value="Baseplate_J_M"/>
    <property type="match status" value="1"/>
</dbReference>
<sequence>MNYPSFIKPLDIEKERISILNEFKTKSGKLDYIPLIGDDYVTLTDIFLYRINNFIELLNIKIANNYLNFSSGDYLDELVKLAGLKRNDEVKPIAEVEISVNSPTFLSKGTIFTDIKGHNAYLMADANITDKAVLKIEAEGYFKENYETTTLQIPNIYVKEITLKTPFSGFKARESDAELRERFLLSLHRFSTAGSKKSYLFYILSVEGISKANVYHLSPGVVQIVFLSNYDEATATAKIKEALSDRIPLTDEVRIKPASILNLDLTLKITPKQDFMFSQIITDTTKQITEFFNSLTISQTPHVSQIIDVAFTSDIRAVEVMSQIPTSDRDSIIKLNSLNIIKGGNNA</sequence>
<proteinExistence type="predicted"/>
<name>A0ABT7HSL9_9BACT</name>
<dbReference type="EMBL" id="JANURM010000027">
    <property type="protein sequence ID" value="MDL0089907.1"/>
    <property type="molecule type" value="Genomic_DNA"/>
</dbReference>
<dbReference type="RefSeq" id="WP_284938666.1">
    <property type="nucleotide sequence ID" value="NZ_JANURM010000027.1"/>
</dbReference>
<keyword evidence="3" id="KW-1185">Reference proteome</keyword>
<gene>
    <name evidence="2" type="ORF">NYG85_11125</name>
</gene>
<reference evidence="2" key="2">
    <citation type="journal article" date="2023" name="Microorganisms">
        <title>Isolation and Genomic Characteristics of Cat-Borne Campylobacter felis sp. nov. and Sheep-Borne Campylobacter ovis sp. nov.</title>
        <authorList>
            <person name="Wang H."/>
            <person name="Li Y."/>
            <person name="Gu Y."/>
            <person name="Zhou G."/>
            <person name="Chen X."/>
            <person name="Zhang X."/>
            <person name="Shao Z."/>
            <person name="Zhang J."/>
            <person name="Zhang M."/>
        </authorList>
    </citation>
    <scope>NUCLEOTIDE SEQUENCE</scope>
    <source>
        <strain evidence="2">PS10</strain>
    </source>
</reference>
<dbReference type="InterPro" id="IPR058531">
    <property type="entry name" value="Baseplate_J_M"/>
</dbReference>
<evidence type="ECO:0000259" key="1">
    <source>
        <dbReference type="Pfam" id="PF26078"/>
    </source>
</evidence>
<feature type="domain" description="Baseplate J-like central" evidence="1">
    <location>
        <begin position="191"/>
        <end position="256"/>
    </location>
</feature>
<dbReference type="Proteomes" id="UP001173801">
    <property type="component" value="Unassembled WGS sequence"/>
</dbReference>
<reference evidence="2" key="1">
    <citation type="submission" date="2022-08" db="EMBL/GenBank/DDBJ databases">
        <authorList>
            <person name="Wang H."/>
        </authorList>
    </citation>
    <scope>NUCLEOTIDE SEQUENCE</scope>
    <source>
        <strain evidence="2">PS10</strain>
    </source>
</reference>